<dbReference type="PANTHER" id="PTHR23110">
    <property type="entry name" value="BTB DOMAIN TRANSCRIPTION FACTOR"/>
    <property type="match status" value="1"/>
</dbReference>
<dbReference type="InterPro" id="IPR009071">
    <property type="entry name" value="HMG_box_dom"/>
</dbReference>
<dbReference type="Gene3D" id="1.10.30.10">
    <property type="entry name" value="High mobility group box domain"/>
    <property type="match status" value="1"/>
</dbReference>
<evidence type="ECO:0000313" key="7">
    <source>
        <dbReference type="EMBL" id="KAF2905979.1"/>
    </source>
</evidence>
<dbReference type="SMART" id="SM00225">
    <property type="entry name" value="BTB"/>
    <property type="match status" value="1"/>
</dbReference>
<comment type="subcellular location">
    <subcellularLocation>
        <location evidence="1">Nucleus</location>
    </subcellularLocation>
</comment>
<feature type="DNA-binding region" description="HMG box" evidence="3">
    <location>
        <begin position="230"/>
        <end position="298"/>
    </location>
</feature>
<dbReference type="GO" id="GO:0006357">
    <property type="term" value="P:regulation of transcription by RNA polymerase II"/>
    <property type="evidence" value="ECO:0007669"/>
    <property type="project" value="TreeGrafter"/>
</dbReference>
<dbReference type="PANTHER" id="PTHR23110:SF99">
    <property type="entry name" value="BROAD-COMPLEX CORE PROTEIN ISOFORM 6"/>
    <property type="match status" value="1"/>
</dbReference>
<dbReference type="Proteomes" id="UP000801492">
    <property type="component" value="Unassembled WGS sequence"/>
</dbReference>
<protein>
    <submittedName>
        <fullName evidence="7">Uncharacterized protein</fullName>
    </submittedName>
</protein>
<feature type="compositionally biased region" description="Polar residues" evidence="4">
    <location>
        <begin position="166"/>
        <end position="191"/>
    </location>
</feature>
<keyword evidence="3" id="KW-0238">DNA-binding</keyword>
<feature type="domain" description="BTB" evidence="5">
    <location>
        <begin position="36"/>
        <end position="101"/>
    </location>
</feature>
<dbReference type="SUPFAM" id="SSF47095">
    <property type="entry name" value="HMG-box"/>
    <property type="match status" value="1"/>
</dbReference>
<dbReference type="AlphaFoldDB" id="A0A8K0DHR2"/>
<feature type="compositionally biased region" description="Low complexity" evidence="4">
    <location>
        <begin position="371"/>
        <end position="385"/>
    </location>
</feature>
<dbReference type="InterPro" id="IPR011333">
    <property type="entry name" value="SKP1/BTB/POZ_sf"/>
</dbReference>
<evidence type="ECO:0000256" key="2">
    <source>
        <dbReference type="ARBA" id="ARBA00023242"/>
    </source>
</evidence>
<keyword evidence="2 3" id="KW-0539">Nucleus</keyword>
<dbReference type="InterPro" id="IPR051095">
    <property type="entry name" value="Dros_DevTransReg"/>
</dbReference>
<dbReference type="Pfam" id="PF00651">
    <property type="entry name" value="BTB"/>
    <property type="match status" value="1"/>
</dbReference>
<feature type="compositionally biased region" description="Polar residues" evidence="4">
    <location>
        <begin position="139"/>
        <end position="156"/>
    </location>
</feature>
<feature type="compositionally biased region" description="Polar residues" evidence="4">
    <location>
        <begin position="386"/>
        <end position="396"/>
    </location>
</feature>
<evidence type="ECO:0000256" key="1">
    <source>
        <dbReference type="ARBA" id="ARBA00004123"/>
    </source>
</evidence>
<dbReference type="PROSITE" id="PS50097">
    <property type="entry name" value="BTB"/>
    <property type="match status" value="1"/>
</dbReference>
<dbReference type="GO" id="GO:0005634">
    <property type="term" value="C:nucleus"/>
    <property type="evidence" value="ECO:0007669"/>
    <property type="project" value="UniProtKB-SubCell"/>
</dbReference>
<dbReference type="Gene3D" id="3.30.710.10">
    <property type="entry name" value="Potassium Channel Kv1.1, Chain A"/>
    <property type="match status" value="1"/>
</dbReference>
<evidence type="ECO:0000259" key="6">
    <source>
        <dbReference type="PROSITE" id="PS50118"/>
    </source>
</evidence>
<reference evidence="7" key="1">
    <citation type="submission" date="2019-08" db="EMBL/GenBank/DDBJ databases">
        <title>The genome of the North American firefly Photinus pyralis.</title>
        <authorList>
            <consortium name="Photinus pyralis genome working group"/>
            <person name="Fallon T.R."/>
            <person name="Sander Lower S.E."/>
            <person name="Weng J.-K."/>
        </authorList>
    </citation>
    <scope>NUCLEOTIDE SEQUENCE</scope>
    <source>
        <strain evidence="7">TRF0915ILg1</strain>
        <tissue evidence="7">Whole body</tissue>
    </source>
</reference>
<dbReference type="InterPro" id="IPR036910">
    <property type="entry name" value="HMG_box_dom_sf"/>
</dbReference>
<dbReference type="PROSITE" id="PS50118">
    <property type="entry name" value="HMG_BOX_2"/>
    <property type="match status" value="1"/>
</dbReference>
<evidence type="ECO:0000313" key="8">
    <source>
        <dbReference type="Proteomes" id="UP000801492"/>
    </source>
</evidence>
<feature type="region of interest" description="Disordered" evidence="4">
    <location>
        <begin position="348"/>
        <end position="396"/>
    </location>
</feature>
<name>A0A8K0DHR2_IGNLU</name>
<feature type="domain" description="HMG box" evidence="6">
    <location>
        <begin position="230"/>
        <end position="298"/>
    </location>
</feature>
<dbReference type="CDD" id="cd01389">
    <property type="entry name" value="HMG-box_ROX1-like"/>
    <property type="match status" value="1"/>
</dbReference>
<dbReference type="SUPFAM" id="SSF54695">
    <property type="entry name" value="POZ domain"/>
    <property type="match status" value="1"/>
</dbReference>
<dbReference type="SMART" id="SM00398">
    <property type="entry name" value="HMG"/>
    <property type="match status" value="1"/>
</dbReference>
<keyword evidence="8" id="KW-1185">Reference proteome</keyword>
<dbReference type="OrthoDB" id="6247875at2759"/>
<gene>
    <name evidence="7" type="ORF">ILUMI_00210</name>
</gene>
<dbReference type="InterPro" id="IPR000210">
    <property type="entry name" value="BTB/POZ_dom"/>
</dbReference>
<evidence type="ECO:0000259" key="5">
    <source>
        <dbReference type="PROSITE" id="PS50097"/>
    </source>
</evidence>
<accession>A0A8K0DHR2</accession>
<dbReference type="EMBL" id="VTPC01000391">
    <property type="protein sequence ID" value="KAF2905979.1"/>
    <property type="molecule type" value="Genomic_DNA"/>
</dbReference>
<organism evidence="7 8">
    <name type="scientific">Ignelater luminosus</name>
    <name type="common">Cucubano</name>
    <name type="synonym">Pyrophorus luminosus</name>
    <dbReference type="NCBI Taxonomy" id="2038154"/>
    <lineage>
        <taxon>Eukaryota</taxon>
        <taxon>Metazoa</taxon>
        <taxon>Ecdysozoa</taxon>
        <taxon>Arthropoda</taxon>
        <taxon>Hexapoda</taxon>
        <taxon>Insecta</taxon>
        <taxon>Pterygota</taxon>
        <taxon>Neoptera</taxon>
        <taxon>Endopterygota</taxon>
        <taxon>Coleoptera</taxon>
        <taxon>Polyphaga</taxon>
        <taxon>Elateriformia</taxon>
        <taxon>Elateroidea</taxon>
        <taxon>Elateridae</taxon>
        <taxon>Agrypninae</taxon>
        <taxon>Pyrophorini</taxon>
        <taxon>Ignelater</taxon>
    </lineage>
</organism>
<evidence type="ECO:0000256" key="3">
    <source>
        <dbReference type="PROSITE-ProRule" id="PRU00267"/>
    </source>
</evidence>
<sequence>MAASEGKNQNYNLKWTNHTSNILQMFIEHLHKESLVDVTLACEGQFIKAHKMVLSACSPYFQELFTVHPADHPYIIMNGMKYVTLQQMIDFMYEGEIRVADEDLDNLLITAENLQVKGLCKIRKERAAALERNEEIKNSLPSTEKQSNTNGDQNQPKSRKRRKQSHSPILNQSVEGTSVEPQFSTSNNHISNVEGDIQKSDAKVLKLLSKHGNSSQDIQVDDKTVPGPKIPRPPNAFMIFANEWRKKLAVEHQGESNKEISVRLGNMWKSLPSTTKDLYYLAAKKADEDHKVKYPGYYYSPKEARLRKEMRGNNSQKTSNILTNSFGVIKDIDTTSLVTLVMPDTTDENEEVLSCDGIKEEPESTDDLFESSDSNGNSGNNSPNSQLPSTSSARKQ</sequence>
<dbReference type="GO" id="GO:0003677">
    <property type="term" value="F:DNA binding"/>
    <property type="evidence" value="ECO:0007669"/>
    <property type="project" value="UniProtKB-UniRule"/>
</dbReference>
<proteinExistence type="predicted"/>
<evidence type="ECO:0000256" key="4">
    <source>
        <dbReference type="SAM" id="MobiDB-lite"/>
    </source>
</evidence>
<dbReference type="CDD" id="cd18315">
    <property type="entry name" value="BTB_POZ_BAB-like"/>
    <property type="match status" value="1"/>
</dbReference>
<dbReference type="Pfam" id="PF00505">
    <property type="entry name" value="HMG_box"/>
    <property type="match status" value="1"/>
</dbReference>
<comment type="caution">
    <text evidence="7">The sequence shown here is derived from an EMBL/GenBank/DDBJ whole genome shotgun (WGS) entry which is preliminary data.</text>
</comment>
<feature type="region of interest" description="Disordered" evidence="4">
    <location>
        <begin position="214"/>
        <end position="233"/>
    </location>
</feature>
<feature type="region of interest" description="Disordered" evidence="4">
    <location>
        <begin position="133"/>
        <end position="192"/>
    </location>
</feature>